<proteinExistence type="predicted"/>
<dbReference type="RefSeq" id="WP_184149269.1">
    <property type="nucleotide sequence ID" value="NZ_JACHKA010000001.1"/>
</dbReference>
<keyword evidence="3" id="KW-1185">Reference proteome</keyword>
<reference evidence="2 3" key="1">
    <citation type="submission" date="2020-08" db="EMBL/GenBank/DDBJ databases">
        <title>Exploring microbial biodiversity for novel pathways involved in the catabolism of aromatic compounds derived from lignin.</title>
        <authorList>
            <person name="Elkins J."/>
        </authorList>
    </citation>
    <scope>NUCLEOTIDE SEQUENCE [LARGE SCALE GENOMIC DNA]</scope>
    <source>
        <strain evidence="2 3">B1D3A</strain>
    </source>
</reference>
<accession>A0ABR6NAL0</accession>
<evidence type="ECO:0008006" key="4">
    <source>
        <dbReference type="Google" id="ProtNLM"/>
    </source>
</evidence>
<name>A0ABR6NAL0_9SPHN</name>
<dbReference type="Proteomes" id="UP001138540">
    <property type="component" value="Unassembled WGS sequence"/>
</dbReference>
<comment type="caution">
    <text evidence="2">The sequence shown here is derived from an EMBL/GenBank/DDBJ whole genome shotgun (WGS) entry which is preliminary data.</text>
</comment>
<organism evidence="2 3">
    <name type="scientific">Sphingobium lignivorans</name>
    <dbReference type="NCBI Taxonomy" id="2735886"/>
    <lineage>
        <taxon>Bacteria</taxon>
        <taxon>Pseudomonadati</taxon>
        <taxon>Pseudomonadota</taxon>
        <taxon>Alphaproteobacteria</taxon>
        <taxon>Sphingomonadales</taxon>
        <taxon>Sphingomonadaceae</taxon>
        <taxon>Sphingobium</taxon>
    </lineage>
</organism>
<gene>
    <name evidence="2" type="ORF">HNP60_000294</name>
</gene>
<evidence type="ECO:0000313" key="2">
    <source>
        <dbReference type="EMBL" id="MBB5984320.1"/>
    </source>
</evidence>
<protein>
    <recommendedName>
        <fullName evidence="4">PH domain-containing protein</fullName>
    </recommendedName>
</protein>
<dbReference type="EMBL" id="JACHKA010000001">
    <property type="protein sequence ID" value="MBB5984320.1"/>
    <property type="molecule type" value="Genomic_DNA"/>
</dbReference>
<keyword evidence="1" id="KW-0812">Transmembrane</keyword>
<evidence type="ECO:0000256" key="1">
    <source>
        <dbReference type="SAM" id="Phobius"/>
    </source>
</evidence>
<keyword evidence="1" id="KW-0472">Membrane</keyword>
<evidence type="ECO:0000313" key="3">
    <source>
        <dbReference type="Proteomes" id="UP001138540"/>
    </source>
</evidence>
<feature type="transmembrane region" description="Helical" evidence="1">
    <location>
        <begin position="37"/>
        <end position="58"/>
    </location>
</feature>
<keyword evidence="1" id="KW-1133">Transmembrane helix</keyword>
<feature type="transmembrane region" description="Helical" evidence="1">
    <location>
        <begin position="12"/>
        <end position="31"/>
    </location>
</feature>
<sequence length="150" mass="16208">MRFHEEQRFSPGVLAAVLAVIGAVAIAALVSAPRDEVAGALALLAAVAAILATLQYAFRLVTRVDEKEIEFGFPAGLRRRVPLMDIAHVEAVTYRPLRDFGGWGLRIGREGRMYSARGNRAVKIVLRDGTVLFIGSRQPEKLAGSILAAL</sequence>